<dbReference type="EMBL" id="JBBMQO010000004">
    <property type="protein sequence ID" value="MEM5501538.1"/>
    <property type="molecule type" value="Genomic_DNA"/>
</dbReference>
<proteinExistence type="predicted"/>
<keyword evidence="5 9" id="KW-0479">Metal-binding</keyword>
<evidence type="ECO:0000256" key="1">
    <source>
        <dbReference type="ARBA" id="ARBA00004370"/>
    </source>
</evidence>
<feature type="chain" id="PRO_5046435103" description="Cytochrome c1" evidence="11">
    <location>
        <begin position="29"/>
        <end position="284"/>
    </location>
</feature>
<evidence type="ECO:0000256" key="8">
    <source>
        <dbReference type="ARBA" id="ARBA00023136"/>
    </source>
</evidence>
<dbReference type="RefSeq" id="WP_342848020.1">
    <property type="nucleotide sequence ID" value="NZ_JBBMQO010000004.1"/>
</dbReference>
<keyword evidence="6 10" id="KW-1133">Transmembrane helix</keyword>
<comment type="caution">
    <text evidence="13">The sequence shown here is derived from an EMBL/GenBank/DDBJ whole genome shotgun (WGS) entry which is preliminary data.</text>
</comment>
<evidence type="ECO:0000313" key="13">
    <source>
        <dbReference type="EMBL" id="MEM5501538.1"/>
    </source>
</evidence>
<keyword evidence="14" id="KW-1185">Reference proteome</keyword>
<dbReference type="Pfam" id="PF02167">
    <property type="entry name" value="Cytochrom_C1"/>
    <property type="match status" value="1"/>
</dbReference>
<keyword evidence="11" id="KW-0732">Signal</keyword>
<dbReference type="PROSITE" id="PS51007">
    <property type="entry name" value="CYTC"/>
    <property type="match status" value="1"/>
</dbReference>
<evidence type="ECO:0000256" key="3">
    <source>
        <dbReference type="ARBA" id="ARBA00022617"/>
    </source>
</evidence>
<dbReference type="InterPro" id="IPR036909">
    <property type="entry name" value="Cyt_c-like_dom_sf"/>
</dbReference>
<evidence type="ECO:0000256" key="10">
    <source>
        <dbReference type="SAM" id="Phobius"/>
    </source>
</evidence>
<evidence type="ECO:0000256" key="2">
    <source>
        <dbReference type="ARBA" id="ARBA00016165"/>
    </source>
</evidence>
<comment type="subcellular location">
    <subcellularLocation>
        <location evidence="1">Membrane</location>
    </subcellularLocation>
</comment>
<evidence type="ECO:0000259" key="12">
    <source>
        <dbReference type="PROSITE" id="PS51007"/>
    </source>
</evidence>
<keyword evidence="8 10" id="KW-0472">Membrane</keyword>
<gene>
    <name evidence="13" type="ORF">WNY59_08050</name>
</gene>
<feature type="transmembrane region" description="Helical" evidence="10">
    <location>
        <begin position="256"/>
        <end position="274"/>
    </location>
</feature>
<feature type="domain" description="Cytochrome c" evidence="12">
    <location>
        <begin position="54"/>
        <end position="228"/>
    </location>
</feature>
<evidence type="ECO:0000256" key="5">
    <source>
        <dbReference type="ARBA" id="ARBA00022723"/>
    </source>
</evidence>
<dbReference type="PANTHER" id="PTHR10266">
    <property type="entry name" value="CYTOCHROME C1"/>
    <property type="match status" value="1"/>
</dbReference>
<protein>
    <recommendedName>
        <fullName evidence="2">Cytochrome c1</fullName>
    </recommendedName>
</protein>
<keyword evidence="4 10" id="KW-0812">Transmembrane</keyword>
<evidence type="ECO:0000256" key="4">
    <source>
        <dbReference type="ARBA" id="ARBA00022692"/>
    </source>
</evidence>
<dbReference type="Gene3D" id="1.20.5.100">
    <property type="entry name" value="Cytochrome c1, transmembrane anchor, C-terminal"/>
    <property type="match status" value="1"/>
</dbReference>
<dbReference type="Gene3D" id="1.10.760.10">
    <property type="entry name" value="Cytochrome c-like domain"/>
    <property type="match status" value="1"/>
</dbReference>
<dbReference type="InterPro" id="IPR002326">
    <property type="entry name" value="Cyt_c1"/>
</dbReference>
<keyword evidence="7 9" id="KW-0408">Iron</keyword>
<evidence type="ECO:0000313" key="14">
    <source>
        <dbReference type="Proteomes" id="UP001477870"/>
    </source>
</evidence>
<sequence length="284" mass="31036">MKTMFAKIRAIVVAATLGLSVAATGAFAASEYPLNKPREQDWSFAGPFGTYDKGQLQRGFKVYREVCAACHSMNRVAFRSLEDLGYSEGQIKAIAAEYDITDGPNADGEMFTRPGTGADHFTGPYPNREASVAANGGAYPPDFSLLAKARAVERGFPTFVFDVFTQYAENGPDYIYSLLTGYPEDGEAPEGAHVAEGTHYNPYYIGGASLAMAAPLSEDIVSYDDGTPATVDQMARDVSAFMMWAAEPKLEERKSLGFKVIIFLLIFAVFLYLTKKQIYAKLEH</sequence>
<keyword evidence="3 9" id="KW-0349">Heme</keyword>
<organism evidence="13 14">
    <name type="scientific">Ahrensia kielensis</name>
    <dbReference type="NCBI Taxonomy" id="76980"/>
    <lineage>
        <taxon>Bacteria</taxon>
        <taxon>Pseudomonadati</taxon>
        <taxon>Pseudomonadota</taxon>
        <taxon>Alphaproteobacteria</taxon>
        <taxon>Hyphomicrobiales</taxon>
        <taxon>Ahrensiaceae</taxon>
        <taxon>Ahrensia</taxon>
    </lineage>
</organism>
<dbReference type="InterPro" id="IPR009056">
    <property type="entry name" value="Cyt_c-like_dom"/>
</dbReference>
<evidence type="ECO:0000256" key="6">
    <source>
        <dbReference type="ARBA" id="ARBA00022989"/>
    </source>
</evidence>
<dbReference type="Proteomes" id="UP001477870">
    <property type="component" value="Unassembled WGS sequence"/>
</dbReference>
<accession>A0ABU9T5Y3</accession>
<evidence type="ECO:0000256" key="9">
    <source>
        <dbReference type="PROSITE-ProRule" id="PRU00433"/>
    </source>
</evidence>
<dbReference type="PANTHER" id="PTHR10266:SF3">
    <property type="entry name" value="CYTOCHROME C1, HEME PROTEIN, MITOCHONDRIAL"/>
    <property type="match status" value="1"/>
</dbReference>
<feature type="signal peptide" evidence="11">
    <location>
        <begin position="1"/>
        <end position="28"/>
    </location>
</feature>
<evidence type="ECO:0000256" key="11">
    <source>
        <dbReference type="SAM" id="SignalP"/>
    </source>
</evidence>
<name>A0ABU9T5Y3_9HYPH</name>
<dbReference type="PRINTS" id="PR00603">
    <property type="entry name" value="CYTOCHROMEC1"/>
</dbReference>
<dbReference type="SUPFAM" id="SSF46626">
    <property type="entry name" value="Cytochrome c"/>
    <property type="match status" value="1"/>
</dbReference>
<reference evidence="13 14" key="1">
    <citation type="submission" date="2024-03" db="EMBL/GenBank/DDBJ databases">
        <title>Community enrichment and isolation of bacterial strains for fucoidan degradation.</title>
        <authorList>
            <person name="Sichert A."/>
        </authorList>
    </citation>
    <scope>NUCLEOTIDE SEQUENCE [LARGE SCALE GENOMIC DNA]</scope>
    <source>
        <strain evidence="13 14">AS62</strain>
    </source>
</reference>
<evidence type="ECO:0000256" key="7">
    <source>
        <dbReference type="ARBA" id="ARBA00023004"/>
    </source>
</evidence>